<accession>A0AA97JVA3</accession>
<dbReference type="AlphaFoldDB" id="A0AA97JVA3"/>
<dbReference type="InterPro" id="IPR008160">
    <property type="entry name" value="Collagen"/>
</dbReference>
<evidence type="ECO:0000313" key="7">
    <source>
        <dbReference type="RefSeq" id="XP_054843704.1"/>
    </source>
</evidence>
<evidence type="ECO:0000256" key="1">
    <source>
        <dbReference type="ARBA" id="ARBA00004613"/>
    </source>
</evidence>
<organism evidence="6 7">
    <name type="scientific">Eublepharis macularius</name>
    <name type="common">Leopard gecko</name>
    <name type="synonym">Cyrtodactylus macularius</name>
    <dbReference type="NCBI Taxonomy" id="481883"/>
    <lineage>
        <taxon>Eukaryota</taxon>
        <taxon>Metazoa</taxon>
        <taxon>Chordata</taxon>
        <taxon>Craniata</taxon>
        <taxon>Vertebrata</taxon>
        <taxon>Euteleostomi</taxon>
        <taxon>Lepidosauria</taxon>
        <taxon>Squamata</taxon>
        <taxon>Bifurcata</taxon>
        <taxon>Gekkota</taxon>
        <taxon>Eublepharidae</taxon>
        <taxon>Eublepharinae</taxon>
        <taxon>Eublepharis</taxon>
    </lineage>
</organism>
<feature type="domain" description="C1q" evidence="5">
    <location>
        <begin position="151"/>
        <end position="277"/>
    </location>
</feature>
<dbReference type="KEGG" id="emc:129335292"/>
<dbReference type="Proteomes" id="UP001190640">
    <property type="component" value="Chromosome 9"/>
</dbReference>
<name>A0AA97JVA3_EUBMA</name>
<keyword evidence="3" id="KW-0732">Signal</keyword>
<evidence type="ECO:0000256" key="2">
    <source>
        <dbReference type="ARBA" id="ARBA00022525"/>
    </source>
</evidence>
<dbReference type="InterPro" id="IPR050392">
    <property type="entry name" value="Collagen/C1q_domain"/>
</dbReference>
<feature type="compositionally biased region" description="Basic and acidic residues" evidence="4">
    <location>
        <begin position="104"/>
        <end position="113"/>
    </location>
</feature>
<dbReference type="InterPro" id="IPR001073">
    <property type="entry name" value="C1q_dom"/>
</dbReference>
<reference evidence="7" key="1">
    <citation type="submission" date="2025-08" db="UniProtKB">
        <authorList>
            <consortium name="RefSeq"/>
        </authorList>
    </citation>
    <scope>IDENTIFICATION</scope>
    <source>
        <tissue evidence="7">Blood</tissue>
    </source>
</reference>
<evidence type="ECO:0000256" key="3">
    <source>
        <dbReference type="ARBA" id="ARBA00022729"/>
    </source>
</evidence>
<sequence>MLLDPDLLLDKQEQRWPEVSFTSFDRNLSECSGMVAGDIRGAWKTAPSILTKTLRLLLGIWILAFFSVRTTETQEKNHFPCCTPGPQGPPGHNGNPGHNGYNGEKGEKGEPGERGASGDPGRPGLPGKPGSIGPKGDRGERGIPGHPGVFLPQPKSAFAAKLGKNYPEPGKPIAFHNITYNEQQHFDETSGVYTCQIPGIYFFGYNMEAFRNSHIMLFKKGTVVTESCQTSTDAYESLSGSTILTLEKGDQVWLEVKQDFNGVTHSSYFIGYLIFAS</sequence>
<feature type="region of interest" description="Disordered" evidence="4">
    <location>
        <begin position="76"/>
        <end position="149"/>
    </location>
</feature>
<dbReference type="InterPro" id="IPR008983">
    <property type="entry name" value="Tumour_necrosis_fac-like_dom"/>
</dbReference>
<dbReference type="GO" id="GO:0005576">
    <property type="term" value="C:extracellular region"/>
    <property type="evidence" value="ECO:0007669"/>
    <property type="project" value="UniProtKB-SubCell"/>
</dbReference>
<dbReference type="SUPFAM" id="SSF49842">
    <property type="entry name" value="TNF-like"/>
    <property type="match status" value="1"/>
</dbReference>
<dbReference type="PANTHER" id="PTHR15427:SF21">
    <property type="entry name" value="COMPLEMENT C1Q AND TUMOR NECROSIS FACTOR-RELATED PROTEIN 9A"/>
    <property type="match status" value="1"/>
</dbReference>
<evidence type="ECO:0000256" key="4">
    <source>
        <dbReference type="SAM" id="MobiDB-lite"/>
    </source>
</evidence>
<dbReference type="Pfam" id="PF00386">
    <property type="entry name" value="C1q"/>
    <property type="match status" value="1"/>
</dbReference>
<gene>
    <name evidence="7" type="primary">LOC129335292</name>
</gene>
<dbReference type="Pfam" id="PF01391">
    <property type="entry name" value="Collagen"/>
    <property type="match status" value="1"/>
</dbReference>
<evidence type="ECO:0000259" key="5">
    <source>
        <dbReference type="PROSITE" id="PS50871"/>
    </source>
</evidence>
<keyword evidence="2" id="KW-0964">Secreted</keyword>
<dbReference type="PROSITE" id="PS50871">
    <property type="entry name" value="C1Q"/>
    <property type="match status" value="1"/>
</dbReference>
<dbReference type="RefSeq" id="XP_054843704.1">
    <property type="nucleotide sequence ID" value="XM_054987729.1"/>
</dbReference>
<dbReference type="PANTHER" id="PTHR15427">
    <property type="entry name" value="EMILIN ELASTIN MICROFIBRIL INTERFACE-LOCATED PROTEIN ELASTIN MICROFIBRIL INTERFACER"/>
    <property type="match status" value="1"/>
</dbReference>
<comment type="subcellular location">
    <subcellularLocation>
        <location evidence="1">Secreted</location>
    </subcellularLocation>
</comment>
<keyword evidence="6" id="KW-1185">Reference proteome</keyword>
<dbReference type="GeneID" id="129335292"/>
<proteinExistence type="predicted"/>
<evidence type="ECO:0000313" key="6">
    <source>
        <dbReference type="Proteomes" id="UP001190640"/>
    </source>
</evidence>
<dbReference type="PRINTS" id="PR00007">
    <property type="entry name" value="COMPLEMNTC1Q"/>
</dbReference>
<dbReference type="SMART" id="SM00110">
    <property type="entry name" value="C1Q"/>
    <property type="match status" value="1"/>
</dbReference>
<dbReference type="Gene3D" id="2.60.120.40">
    <property type="match status" value="1"/>
</dbReference>
<feature type="compositionally biased region" description="Low complexity" evidence="4">
    <location>
        <begin position="90"/>
        <end position="102"/>
    </location>
</feature>
<protein>
    <submittedName>
        <fullName evidence="7">Protein HP-25 homolog 1-like</fullName>
    </submittedName>
</protein>